<dbReference type="HOGENOM" id="CLU_026126_9_1_12"/>
<proteinExistence type="predicted"/>
<dbReference type="Proteomes" id="UP000002318">
    <property type="component" value="Chromosome"/>
</dbReference>
<feature type="domain" description="Glutaredoxin" evidence="1">
    <location>
        <begin position="24"/>
        <end position="83"/>
    </location>
</feature>
<organism evidence="2 3">
    <name type="scientific">Sediminispirochaeta smaragdinae (strain DSM 11293 / JCM 15392 / SEBR 4228)</name>
    <name type="common">Spirochaeta smaragdinae</name>
    <dbReference type="NCBI Taxonomy" id="573413"/>
    <lineage>
        <taxon>Bacteria</taxon>
        <taxon>Pseudomonadati</taxon>
        <taxon>Spirochaetota</taxon>
        <taxon>Spirochaetia</taxon>
        <taxon>Spirochaetales</taxon>
        <taxon>Spirochaetaceae</taxon>
        <taxon>Sediminispirochaeta</taxon>
    </lineage>
</organism>
<dbReference type="OrthoDB" id="9795531at2"/>
<gene>
    <name evidence="2" type="ordered locus">Spirs_1469</name>
</gene>
<dbReference type="SUPFAM" id="SSF52833">
    <property type="entry name" value="Thioredoxin-like"/>
    <property type="match status" value="1"/>
</dbReference>
<dbReference type="Gene3D" id="3.40.30.10">
    <property type="entry name" value="Glutaredoxin"/>
    <property type="match status" value="1"/>
</dbReference>
<dbReference type="EMBL" id="CP002116">
    <property type="protein sequence ID" value="ADK80596.1"/>
    <property type="molecule type" value="Genomic_DNA"/>
</dbReference>
<dbReference type="InterPro" id="IPR036249">
    <property type="entry name" value="Thioredoxin-like_sf"/>
</dbReference>
<dbReference type="InterPro" id="IPR002109">
    <property type="entry name" value="Glutaredoxin"/>
</dbReference>
<dbReference type="KEGG" id="ssm:Spirs_1469"/>
<evidence type="ECO:0000313" key="3">
    <source>
        <dbReference type="Proteomes" id="UP000002318"/>
    </source>
</evidence>
<evidence type="ECO:0000313" key="2">
    <source>
        <dbReference type="EMBL" id="ADK80596.1"/>
    </source>
</evidence>
<dbReference type="AlphaFoldDB" id="E1R561"/>
<dbReference type="eggNOG" id="COG0695">
    <property type="taxonomic scope" value="Bacteria"/>
</dbReference>
<protein>
    <submittedName>
        <fullName evidence="2">Glutaredoxin</fullName>
    </submittedName>
</protein>
<name>E1R561_SEDSS</name>
<accession>E1R561</accession>
<sequence length="99" mass="11883">MFDQITFQRVEGKKNKHHITFLGLSTCGFCKRGIAFLNDNGFEYEYIYVDKIDPKTKKAIVEEFRDKFDTRLHYPTIIIDDEHYEMGFVRPAWEKRLEV</sequence>
<evidence type="ECO:0000259" key="1">
    <source>
        <dbReference type="Pfam" id="PF00462"/>
    </source>
</evidence>
<dbReference type="RefSeq" id="WP_013254060.1">
    <property type="nucleotide sequence ID" value="NC_014364.1"/>
</dbReference>
<dbReference type="Pfam" id="PF00462">
    <property type="entry name" value="Glutaredoxin"/>
    <property type="match status" value="1"/>
</dbReference>
<dbReference type="STRING" id="573413.Spirs_1469"/>
<reference evidence="2 3" key="1">
    <citation type="journal article" date="2010" name="Stand. Genomic Sci.">
        <title>Complete genome sequence of Spirochaeta smaragdinae type strain (SEBR 4228).</title>
        <authorList>
            <person name="Mavromatis K."/>
            <person name="Yasawong M."/>
            <person name="Chertkov O."/>
            <person name="Lapidus A."/>
            <person name="Lucas S."/>
            <person name="Nolan M."/>
            <person name="Del Rio T.G."/>
            <person name="Tice H."/>
            <person name="Cheng J.F."/>
            <person name="Pitluck S."/>
            <person name="Liolios K."/>
            <person name="Ivanova N."/>
            <person name="Tapia R."/>
            <person name="Han C."/>
            <person name="Bruce D."/>
            <person name="Goodwin L."/>
            <person name="Pati A."/>
            <person name="Chen A."/>
            <person name="Palaniappan K."/>
            <person name="Land M."/>
            <person name="Hauser L."/>
            <person name="Chang Y.J."/>
            <person name="Jeffries C.D."/>
            <person name="Detter J.C."/>
            <person name="Rohde M."/>
            <person name="Brambilla E."/>
            <person name="Spring S."/>
            <person name="Goker M."/>
            <person name="Sikorski J."/>
            <person name="Woyke T."/>
            <person name="Bristow J."/>
            <person name="Eisen J.A."/>
            <person name="Markowitz V."/>
            <person name="Hugenholtz P."/>
            <person name="Klenk H.P."/>
            <person name="Kyrpides N.C."/>
        </authorList>
    </citation>
    <scope>NUCLEOTIDE SEQUENCE [LARGE SCALE GENOMIC DNA]</scope>
    <source>
        <strain evidence="3">DSM 11293 / JCM 15392 / SEBR 4228</strain>
    </source>
</reference>
<dbReference type="PROSITE" id="PS51354">
    <property type="entry name" value="GLUTAREDOXIN_2"/>
    <property type="match status" value="1"/>
</dbReference>
<keyword evidence="3" id="KW-1185">Reference proteome</keyword>